<dbReference type="GeneID" id="17267620"/>
<protein>
    <submittedName>
        <fullName evidence="2">Uncharacterized protein</fullName>
    </submittedName>
</protein>
<keyword evidence="1" id="KW-0472">Membrane</keyword>
<dbReference type="HOGENOM" id="CLU_110028_0_0_1"/>
<name>A0A0D3JEY9_EMIH1</name>
<keyword evidence="1" id="KW-0812">Transmembrane</keyword>
<evidence type="ECO:0000256" key="1">
    <source>
        <dbReference type="SAM" id="Phobius"/>
    </source>
</evidence>
<dbReference type="PaxDb" id="2903-EOD22074"/>
<keyword evidence="1" id="KW-1133">Transmembrane helix</keyword>
<dbReference type="Proteomes" id="UP000013827">
    <property type="component" value="Unassembled WGS sequence"/>
</dbReference>
<proteinExistence type="predicted"/>
<accession>A0A0D3JEY9</accession>
<sequence>MCCAASAKYASPGHREASRYSLGCSSLWLAVPCVHGVFGVHAGALGLGGALLLAVTCAACLVSTLTWRTLAHTGDLSVFKADKAVARLEFVALCVFSVAAPPPAVRPAVTACVLPITVATLYRAGMALDSRGHETASHWAHAAFRFVGFWWALLALAHPSWPSAPRVALGSTCYWAHMLYSVRWPTAYGVRFRAADWYDYGCLDTLAAVAVTFSLVEFV</sequence>
<feature type="transmembrane region" description="Helical" evidence="1">
    <location>
        <begin position="44"/>
        <end position="63"/>
    </location>
</feature>
<evidence type="ECO:0000313" key="2">
    <source>
        <dbReference type="EnsemblProtists" id="EOD22074"/>
    </source>
</evidence>
<dbReference type="AlphaFoldDB" id="A0A0D3JEY9"/>
<reference evidence="3" key="1">
    <citation type="journal article" date="2013" name="Nature">
        <title>Pan genome of the phytoplankton Emiliania underpins its global distribution.</title>
        <authorList>
            <person name="Read B.A."/>
            <person name="Kegel J."/>
            <person name="Klute M.J."/>
            <person name="Kuo A."/>
            <person name="Lefebvre S.C."/>
            <person name="Maumus F."/>
            <person name="Mayer C."/>
            <person name="Miller J."/>
            <person name="Monier A."/>
            <person name="Salamov A."/>
            <person name="Young J."/>
            <person name="Aguilar M."/>
            <person name="Claverie J.M."/>
            <person name="Frickenhaus S."/>
            <person name="Gonzalez K."/>
            <person name="Herman E.K."/>
            <person name="Lin Y.C."/>
            <person name="Napier J."/>
            <person name="Ogata H."/>
            <person name="Sarno A.F."/>
            <person name="Shmutz J."/>
            <person name="Schroeder D."/>
            <person name="de Vargas C."/>
            <person name="Verret F."/>
            <person name="von Dassow P."/>
            <person name="Valentin K."/>
            <person name="Van de Peer Y."/>
            <person name="Wheeler G."/>
            <person name="Dacks J.B."/>
            <person name="Delwiche C.F."/>
            <person name="Dyhrman S.T."/>
            <person name="Glockner G."/>
            <person name="John U."/>
            <person name="Richards T."/>
            <person name="Worden A.Z."/>
            <person name="Zhang X."/>
            <person name="Grigoriev I.V."/>
            <person name="Allen A.E."/>
            <person name="Bidle K."/>
            <person name="Borodovsky M."/>
            <person name="Bowler C."/>
            <person name="Brownlee C."/>
            <person name="Cock J.M."/>
            <person name="Elias M."/>
            <person name="Gladyshev V.N."/>
            <person name="Groth M."/>
            <person name="Guda C."/>
            <person name="Hadaegh A."/>
            <person name="Iglesias-Rodriguez M.D."/>
            <person name="Jenkins J."/>
            <person name="Jones B.M."/>
            <person name="Lawson T."/>
            <person name="Leese F."/>
            <person name="Lindquist E."/>
            <person name="Lobanov A."/>
            <person name="Lomsadze A."/>
            <person name="Malik S.B."/>
            <person name="Marsh M.E."/>
            <person name="Mackinder L."/>
            <person name="Mock T."/>
            <person name="Mueller-Roeber B."/>
            <person name="Pagarete A."/>
            <person name="Parker M."/>
            <person name="Probert I."/>
            <person name="Quesneville H."/>
            <person name="Raines C."/>
            <person name="Rensing S.A."/>
            <person name="Riano-Pachon D.M."/>
            <person name="Richier S."/>
            <person name="Rokitta S."/>
            <person name="Shiraiwa Y."/>
            <person name="Soanes D.M."/>
            <person name="van der Giezen M."/>
            <person name="Wahlund T.M."/>
            <person name="Williams B."/>
            <person name="Wilson W."/>
            <person name="Wolfe G."/>
            <person name="Wurch L.L."/>
        </authorList>
    </citation>
    <scope>NUCLEOTIDE SEQUENCE</scope>
</reference>
<reference evidence="2" key="2">
    <citation type="submission" date="2024-10" db="UniProtKB">
        <authorList>
            <consortium name="EnsemblProtists"/>
        </authorList>
    </citation>
    <scope>IDENTIFICATION</scope>
</reference>
<dbReference type="EnsemblProtists" id="EOD22074">
    <property type="protein sequence ID" value="EOD22074"/>
    <property type="gene ID" value="EMIHUDRAFT_255139"/>
</dbReference>
<keyword evidence="3" id="KW-1185">Reference proteome</keyword>
<feature type="transmembrane region" description="Helical" evidence="1">
    <location>
        <begin position="20"/>
        <end position="38"/>
    </location>
</feature>
<organism evidence="2 3">
    <name type="scientific">Emiliania huxleyi (strain CCMP1516)</name>
    <dbReference type="NCBI Taxonomy" id="280463"/>
    <lineage>
        <taxon>Eukaryota</taxon>
        <taxon>Haptista</taxon>
        <taxon>Haptophyta</taxon>
        <taxon>Prymnesiophyceae</taxon>
        <taxon>Isochrysidales</taxon>
        <taxon>Noelaerhabdaceae</taxon>
        <taxon>Emiliania</taxon>
    </lineage>
</organism>
<dbReference type="RefSeq" id="XP_005774503.1">
    <property type="nucleotide sequence ID" value="XM_005774446.1"/>
</dbReference>
<dbReference type="KEGG" id="ehx:EMIHUDRAFT_255139"/>
<evidence type="ECO:0000313" key="3">
    <source>
        <dbReference type="Proteomes" id="UP000013827"/>
    </source>
</evidence>